<dbReference type="EMBL" id="CM023476">
    <property type="protein sequence ID" value="KAH7941920.1"/>
    <property type="molecule type" value="Genomic_DNA"/>
</dbReference>
<evidence type="ECO:0000313" key="2">
    <source>
        <dbReference type="Proteomes" id="UP000821865"/>
    </source>
</evidence>
<name>A0ACB8CGK0_DERSI</name>
<organism evidence="1 2">
    <name type="scientific">Dermacentor silvarum</name>
    <name type="common">Tick</name>
    <dbReference type="NCBI Taxonomy" id="543639"/>
    <lineage>
        <taxon>Eukaryota</taxon>
        <taxon>Metazoa</taxon>
        <taxon>Ecdysozoa</taxon>
        <taxon>Arthropoda</taxon>
        <taxon>Chelicerata</taxon>
        <taxon>Arachnida</taxon>
        <taxon>Acari</taxon>
        <taxon>Parasitiformes</taxon>
        <taxon>Ixodida</taxon>
        <taxon>Ixodoidea</taxon>
        <taxon>Ixodidae</taxon>
        <taxon>Rhipicephalinae</taxon>
        <taxon>Dermacentor</taxon>
    </lineage>
</organism>
<keyword evidence="2" id="KW-1185">Reference proteome</keyword>
<protein>
    <submittedName>
        <fullName evidence="1">Uncharacterized protein</fullName>
    </submittedName>
</protein>
<accession>A0ACB8CGK0</accession>
<evidence type="ECO:0000313" key="1">
    <source>
        <dbReference type="EMBL" id="KAH7941920.1"/>
    </source>
</evidence>
<proteinExistence type="predicted"/>
<sequence>MACMVAFACIVSIVERRHEISFRRRSLLVSFLVNRDISALTSSGLLMVISFTGFVGALRENACFLRWYVRGACVLIALDLLYMAATVALPLVTKSTAQSVFTIELIVSYRDNQDYARLVDYAQSAFQCCGVTSDRYRDWDQNLYFNCSKTNPSVERCSVPASCCRPPEGDDIDIDTRLKRRYCGSEVLAGTEQEAWDKIFTRNCVDAFQSYVGTHTFLMVGVGLAIFAVIAMLRLLAATVHDEIISLTHVYGRYYSKIDHGYPEWLAHREVLEEVGAYREPLGHEKEAA</sequence>
<comment type="caution">
    <text evidence="1">The sequence shown here is derived from an EMBL/GenBank/DDBJ whole genome shotgun (WGS) entry which is preliminary data.</text>
</comment>
<dbReference type="Proteomes" id="UP000821865">
    <property type="component" value="Chromosome 7"/>
</dbReference>
<gene>
    <name evidence="1" type="ORF">HPB49_018508</name>
</gene>
<reference evidence="1" key="1">
    <citation type="submission" date="2020-05" db="EMBL/GenBank/DDBJ databases">
        <title>Large-scale comparative analyses of tick genomes elucidate their genetic diversity and vector capacities.</title>
        <authorList>
            <person name="Jia N."/>
            <person name="Wang J."/>
            <person name="Shi W."/>
            <person name="Du L."/>
            <person name="Sun Y."/>
            <person name="Zhan W."/>
            <person name="Jiang J."/>
            <person name="Wang Q."/>
            <person name="Zhang B."/>
            <person name="Ji P."/>
            <person name="Sakyi L.B."/>
            <person name="Cui X."/>
            <person name="Yuan T."/>
            <person name="Jiang B."/>
            <person name="Yang W."/>
            <person name="Lam T.T.-Y."/>
            <person name="Chang Q."/>
            <person name="Ding S."/>
            <person name="Wang X."/>
            <person name="Zhu J."/>
            <person name="Ruan X."/>
            <person name="Zhao L."/>
            <person name="Wei J."/>
            <person name="Que T."/>
            <person name="Du C."/>
            <person name="Cheng J."/>
            <person name="Dai P."/>
            <person name="Han X."/>
            <person name="Huang E."/>
            <person name="Gao Y."/>
            <person name="Liu J."/>
            <person name="Shao H."/>
            <person name="Ye R."/>
            <person name="Li L."/>
            <person name="Wei W."/>
            <person name="Wang X."/>
            <person name="Wang C."/>
            <person name="Yang T."/>
            <person name="Huo Q."/>
            <person name="Li W."/>
            <person name="Guo W."/>
            <person name="Chen H."/>
            <person name="Zhou L."/>
            <person name="Ni X."/>
            <person name="Tian J."/>
            <person name="Zhou Y."/>
            <person name="Sheng Y."/>
            <person name="Liu T."/>
            <person name="Pan Y."/>
            <person name="Xia L."/>
            <person name="Li J."/>
            <person name="Zhao F."/>
            <person name="Cao W."/>
        </authorList>
    </citation>
    <scope>NUCLEOTIDE SEQUENCE</scope>
    <source>
        <strain evidence="1">Dsil-2018</strain>
    </source>
</reference>